<dbReference type="SUPFAM" id="SSF52540">
    <property type="entry name" value="P-loop containing nucleoside triphosphate hydrolases"/>
    <property type="match status" value="1"/>
</dbReference>
<dbReference type="AlphaFoldDB" id="A0A9X0QYX2"/>
<name>A0A9X0QYX2_9PROT</name>
<feature type="domain" description="CobQ/CobB/MinD/ParA nucleotide binding" evidence="1">
    <location>
        <begin position="5"/>
        <end position="182"/>
    </location>
</feature>
<evidence type="ECO:0000259" key="1">
    <source>
        <dbReference type="Pfam" id="PF01656"/>
    </source>
</evidence>
<gene>
    <name evidence="2" type="ORF">H7965_14650</name>
</gene>
<dbReference type="PANTHER" id="PTHR13696">
    <property type="entry name" value="P-LOOP CONTAINING NUCLEOSIDE TRIPHOSPHATE HYDROLASE"/>
    <property type="match status" value="1"/>
</dbReference>
<organism evidence="2 3">
    <name type="scientific">Siccirubricoccus deserti</name>
    <dbReference type="NCBI Taxonomy" id="2013562"/>
    <lineage>
        <taxon>Bacteria</taxon>
        <taxon>Pseudomonadati</taxon>
        <taxon>Pseudomonadota</taxon>
        <taxon>Alphaproteobacteria</taxon>
        <taxon>Acetobacterales</taxon>
        <taxon>Roseomonadaceae</taxon>
        <taxon>Siccirubricoccus</taxon>
    </lineage>
</organism>
<dbReference type="Pfam" id="PF01656">
    <property type="entry name" value="CbiA"/>
    <property type="match status" value="1"/>
</dbReference>
<dbReference type="EMBL" id="JACOMF010000016">
    <property type="protein sequence ID" value="MBC4016559.1"/>
    <property type="molecule type" value="Genomic_DNA"/>
</dbReference>
<sequence length="213" mass="22050">MAFVVTVAQQKGGAGKSTLAANLAVALAGAGHKVALLDTDPQASLGHWYNVRQKLGDKVAPLTFDSPAGWRTPAALDRLRRAEDFIIVDTPPHAETDTRLSIRAADLVLLPLQPSPADFWASDATLKLAAAEGRYVAAVLNRVPPQGRLKESIAAALVEKGVTLLGQALGNRVHFATAFLDGLGVTEAAPKSPAAAEIRALAAEIAALGRGGG</sequence>
<dbReference type="NCBIfam" id="NF041546">
    <property type="entry name" value="ParA_partition"/>
    <property type="match status" value="1"/>
</dbReference>
<evidence type="ECO:0000313" key="2">
    <source>
        <dbReference type="EMBL" id="MBC4016559.1"/>
    </source>
</evidence>
<comment type="caution">
    <text evidence="2">The sequence shown here is derived from an EMBL/GenBank/DDBJ whole genome shotgun (WGS) entry which is preliminary data.</text>
</comment>
<keyword evidence="3" id="KW-1185">Reference proteome</keyword>
<dbReference type="Proteomes" id="UP000600101">
    <property type="component" value="Unassembled WGS sequence"/>
</dbReference>
<dbReference type="CDD" id="cd02042">
    <property type="entry name" value="ParAB_family"/>
    <property type="match status" value="1"/>
</dbReference>
<dbReference type="InterPro" id="IPR027417">
    <property type="entry name" value="P-loop_NTPase"/>
</dbReference>
<accession>A0A9X0QYX2</accession>
<dbReference type="InterPro" id="IPR050678">
    <property type="entry name" value="DNA_Partitioning_ATPase"/>
</dbReference>
<dbReference type="PANTHER" id="PTHR13696:SF96">
    <property type="entry name" value="COBQ_COBB_MIND_PARA NUCLEOTIDE BINDING DOMAIN-CONTAINING PROTEIN"/>
    <property type="match status" value="1"/>
</dbReference>
<protein>
    <submittedName>
        <fullName evidence="2">ParA family protein</fullName>
    </submittedName>
</protein>
<reference evidence="2" key="1">
    <citation type="submission" date="2020-08" db="EMBL/GenBank/DDBJ databases">
        <authorList>
            <person name="Hu Y."/>
            <person name="Nguyen S.V."/>
            <person name="Li F."/>
            <person name="Fanning S."/>
        </authorList>
    </citation>
    <scope>NUCLEOTIDE SEQUENCE</scope>
    <source>
        <strain evidence="2">SYSU D8009</strain>
    </source>
</reference>
<dbReference type="RefSeq" id="WP_186771323.1">
    <property type="nucleotide sequence ID" value="NZ_JACOMF010000016.1"/>
</dbReference>
<proteinExistence type="predicted"/>
<evidence type="ECO:0000313" key="3">
    <source>
        <dbReference type="Proteomes" id="UP000600101"/>
    </source>
</evidence>
<dbReference type="InterPro" id="IPR002586">
    <property type="entry name" value="CobQ/CobB/MinD/ParA_Nub-bd_dom"/>
</dbReference>
<dbReference type="InterPro" id="IPR048089">
    <property type="entry name" value="McdA"/>
</dbReference>
<dbReference type="Gene3D" id="3.40.50.300">
    <property type="entry name" value="P-loop containing nucleotide triphosphate hydrolases"/>
    <property type="match status" value="1"/>
</dbReference>
<dbReference type="PIRSF" id="PIRSF009320">
    <property type="entry name" value="Nuc_binding_HP_1000"/>
    <property type="match status" value="1"/>
</dbReference>